<dbReference type="InterPro" id="IPR022025">
    <property type="entry name" value="Amidoligase_2"/>
</dbReference>
<evidence type="ECO:0000313" key="1">
    <source>
        <dbReference type="EMBL" id="RDI56369.1"/>
    </source>
</evidence>
<dbReference type="AlphaFoldDB" id="A0A370HHD3"/>
<comment type="caution">
    <text evidence="1">The sequence shown here is derived from an EMBL/GenBank/DDBJ whole genome shotgun (WGS) entry which is preliminary data.</text>
</comment>
<accession>A0A370HHD3</accession>
<gene>
    <name evidence="1" type="ORF">DES45_10953</name>
</gene>
<dbReference type="EMBL" id="QQBB01000009">
    <property type="protein sequence ID" value="RDI56369.1"/>
    <property type="molecule type" value="Genomic_DNA"/>
</dbReference>
<dbReference type="RefSeq" id="WP_245571804.1">
    <property type="nucleotide sequence ID" value="NZ_QQBB01000009.1"/>
</dbReference>
<dbReference type="Proteomes" id="UP000254925">
    <property type="component" value="Unassembled WGS sequence"/>
</dbReference>
<name>A0A370HHD3_9HYPH</name>
<reference evidence="1 2" key="1">
    <citation type="submission" date="2018-07" db="EMBL/GenBank/DDBJ databases">
        <title>Genomic Encyclopedia of Type Strains, Phase IV (KMG-IV): sequencing the most valuable type-strain genomes for metagenomic binning, comparative biology and taxonomic classification.</title>
        <authorList>
            <person name="Goeker M."/>
        </authorList>
    </citation>
    <scope>NUCLEOTIDE SEQUENCE [LARGE SCALE GENOMIC DNA]</scope>
    <source>
        <strain evidence="1 2">DSM 14364</strain>
    </source>
</reference>
<dbReference type="Pfam" id="PF12224">
    <property type="entry name" value="Amidoligase_2"/>
    <property type="match status" value="1"/>
</dbReference>
<organism evidence="1 2">
    <name type="scientific">Microvirga subterranea</name>
    <dbReference type="NCBI Taxonomy" id="186651"/>
    <lineage>
        <taxon>Bacteria</taxon>
        <taxon>Pseudomonadati</taxon>
        <taxon>Pseudomonadota</taxon>
        <taxon>Alphaproteobacteria</taxon>
        <taxon>Hyphomicrobiales</taxon>
        <taxon>Methylobacteriaceae</taxon>
        <taxon>Microvirga</taxon>
    </lineage>
</organism>
<evidence type="ECO:0000313" key="2">
    <source>
        <dbReference type="Proteomes" id="UP000254925"/>
    </source>
</evidence>
<keyword evidence="2" id="KW-1185">Reference proteome</keyword>
<sequence>MHDIVRLPDMLRPPVPLRADGSLRQVGIEIEFLGLSARSSADVLARGLGGSIAMEDPHAFRILGTALGDIAVETDLRHVHPGRDSRVGVSLNRHVAAWLGRLLSPFVPRELITAPLPIARLPEVDGIVSLLRTAGARDKGAAFYDSLGLHFNIDPPSLDPATVTAFLKAFLLVEDRLRREVTGGRRHLARVLPPDYPQAYRQCVLAPDYWPDQATLIADYLAANPTRNRGLDLLPLFAYLNEEQVRSALPHEKIGPRPALHYRLPQAHVSDPGWSILPDWERWLFIERLAATPDELHGQGSGGALPMDLRV</sequence>
<dbReference type="GO" id="GO:0016874">
    <property type="term" value="F:ligase activity"/>
    <property type="evidence" value="ECO:0007669"/>
    <property type="project" value="UniProtKB-KW"/>
</dbReference>
<proteinExistence type="predicted"/>
<keyword evidence="1" id="KW-0436">Ligase</keyword>
<protein>
    <submittedName>
        <fullName evidence="1">Putative amidoligase enzyme</fullName>
    </submittedName>
</protein>